<gene>
    <name evidence="12" type="ORF">GP486_003969</name>
</gene>
<keyword evidence="10" id="KW-0496">Mitochondrion</keyword>
<keyword evidence="5" id="KW-0677">Repeat</keyword>
<comment type="subcellular location">
    <subcellularLocation>
        <location evidence="10">Mitochondrion</location>
    </subcellularLocation>
</comment>
<keyword evidence="10" id="KW-0547">Nucleotide-binding</keyword>
<accession>A0A9P8LC14</accession>
<dbReference type="EMBL" id="JAGHQM010000580">
    <property type="protein sequence ID" value="KAH0559512.1"/>
    <property type="molecule type" value="Genomic_DNA"/>
</dbReference>
<keyword evidence="10" id="KW-0067">ATP-binding</keyword>
<keyword evidence="8 10" id="KW-1208">Phospholipid metabolism</keyword>
<comment type="similarity">
    <text evidence="2 10">Belongs to the CDP-alcohol phosphatidyltransferase class-II family.</text>
</comment>
<keyword evidence="13" id="KW-1185">Reference proteome</keyword>
<evidence type="ECO:0000256" key="5">
    <source>
        <dbReference type="ARBA" id="ARBA00022737"/>
    </source>
</evidence>
<sequence>MLGGLTSELDRIAPRFDIHASQVQILQSPTEFYDTLKEKILHARSRIFLSTLYIGKTEHELISTIRQALQTQPNLKVSFLTDALRGTRESPEPSCASLLAPLAAEFGPDRVEIRMYHTPNLTGLRKKVIPRRINEGWGLQHMKLYGIDDEIIVSGANLSNDYFTNRQDRYHIFASKKITDYFADIHRAVCCLSFLVQPRNGGGSSSPQSPSFILEWPDSNPAPSPLANPNAFVKKASLILSPLVKPLASSTKQAPTSSLAYDTAVYPLSQFTPLLRPDTSTEHPGLIAVLKALNADGYTASKWMFTAGYFNIHPELKSLLLTSKSQYGTVVTASPWANGFYGSKGISGLLPPAYTLLSRRFLESVHRAGQGSRIELKEWRRGTVGEPGGWTYHAKGLWVTLPDESDPSVTLIGSSNYTKRSYLLDLEVNTMVLTRNEELKRRLREEQEWLLEHARGMTLDDFTRTERRVGVGVRVAMAIVGL</sequence>
<dbReference type="GO" id="GO:0005524">
    <property type="term" value="F:ATP binding"/>
    <property type="evidence" value="ECO:0007669"/>
    <property type="project" value="UniProtKB-KW"/>
</dbReference>
<comment type="pathway">
    <text evidence="1 10">Phospholipid metabolism; phosphatidylglycerol biosynthesis; phosphatidylglycerol from CDP-diacylglycerol: step 1/2.</text>
</comment>
<evidence type="ECO:0000256" key="7">
    <source>
        <dbReference type="ARBA" id="ARBA00023209"/>
    </source>
</evidence>
<dbReference type="PIRSF" id="PIRSF000850">
    <property type="entry name" value="Phospholipase_D_PSS"/>
    <property type="match status" value="1"/>
</dbReference>
<protein>
    <recommendedName>
        <fullName evidence="10">CDP-diacylglycerol--glycerol-3-phosphate 3-phosphatidyltransferase</fullName>
        <ecNumber evidence="10">2.7.8.5</ecNumber>
    </recommendedName>
</protein>
<dbReference type="CDD" id="cd09135">
    <property type="entry name" value="PLDc_PGS1_euk_1"/>
    <property type="match status" value="1"/>
</dbReference>
<keyword evidence="7 10" id="KW-0594">Phospholipid biosynthesis</keyword>
<dbReference type="InterPro" id="IPR001736">
    <property type="entry name" value="PLipase_D/transphosphatidylase"/>
</dbReference>
<evidence type="ECO:0000259" key="11">
    <source>
        <dbReference type="PROSITE" id="PS50035"/>
    </source>
</evidence>
<dbReference type="Proteomes" id="UP000750711">
    <property type="component" value="Unassembled WGS sequence"/>
</dbReference>
<dbReference type="GO" id="GO:0032049">
    <property type="term" value="P:cardiolipin biosynthetic process"/>
    <property type="evidence" value="ECO:0007669"/>
    <property type="project" value="InterPro"/>
</dbReference>
<feature type="non-terminal residue" evidence="12">
    <location>
        <position position="1"/>
    </location>
</feature>
<comment type="catalytic activity">
    <reaction evidence="9 10">
        <text>a CDP-1,2-diacyl-sn-glycerol + sn-glycerol 3-phosphate = a 1,2-diacyl-sn-glycero-3-phospho-(1'-sn-glycero-3'-phosphate) + CMP + H(+)</text>
        <dbReference type="Rhea" id="RHEA:12593"/>
        <dbReference type="ChEBI" id="CHEBI:15378"/>
        <dbReference type="ChEBI" id="CHEBI:57597"/>
        <dbReference type="ChEBI" id="CHEBI:58332"/>
        <dbReference type="ChEBI" id="CHEBI:60110"/>
        <dbReference type="ChEBI" id="CHEBI:60377"/>
        <dbReference type="EC" id="2.7.8.5"/>
    </reaction>
</comment>
<dbReference type="GO" id="GO:0005739">
    <property type="term" value="C:mitochondrion"/>
    <property type="evidence" value="ECO:0007669"/>
    <property type="project" value="UniProtKB-SubCell"/>
</dbReference>
<evidence type="ECO:0000256" key="2">
    <source>
        <dbReference type="ARBA" id="ARBA00010682"/>
    </source>
</evidence>
<dbReference type="Gene3D" id="3.30.870.10">
    <property type="entry name" value="Endonuclease Chain A"/>
    <property type="match status" value="2"/>
</dbReference>
<evidence type="ECO:0000256" key="8">
    <source>
        <dbReference type="ARBA" id="ARBA00023264"/>
    </source>
</evidence>
<keyword evidence="3 10" id="KW-0444">Lipid biosynthesis</keyword>
<reference evidence="12" key="1">
    <citation type="submission" date="2021-03" db="EMBL/GenBank/DDBJ databases">
        <title>Comparative genomics and phylogenomic investigation of the class Geoglossomycetes provide insights into ecological specialization and systematics.</title>
        <authorList>
            <person name="Melie T."/>
            <person name="Pirro S."/>
            <person name="Miller A.N."/>
            <person name="Quandt A."/>
        </authorList>
    </citation>
    <scope>NUCLEOTIDE SEQUENCE</scope>
    <source>
        <strain evidence="12">CAQ_001_2017</strain>
    </source>
</reference>
<dbReference type="GO" id="GO:0008444">
    <property type="term" value="F:CDP-diacylglycerol-glycerol-3-phosphate 3-phosphatidyltransferase activity"/>
    <property type="evidence" value="ECO:0007669"/>
    <property type="project" value="UniProtKB-EC"/>
</dbReference>
<dbReference type="SMART" id="SM00155">
    <property type="entry name" value="PLDc"/>
    <property type="match status" value="2"/>
</dbReference>
<dbReference type="PANTHER" id="PTHR12586:SF1">
    <property type="entry name" value="CDP-DIACYLGLYCEROL--GLYCEROL-3-PHOSPHATE 3-PHOSPHATIDYLTRANSFERASE, MITOCHONDRIAL"/>
    <property type="match status" value="1"/>
</dbReference>
<evidence type="ECO:0000256" key="1">
    <source>
        <dbReference type="ARBA" id="ARBA00005042"/>
    </source>
</evidence>
<evidence type="ECO:0000256" key="4">
    <source>
        <dbReference type="ARBA" id="ARBA00022679"/>
    </source>
</evidence>
<keyword evidence="4 10" id="KW-0808">Transferase</keyword>
<dbReference type="PANTHER" id="PTHR12586">
    <property type="entry name" value="CDP-DIACYLGLYCEROL--SERINE O-PHOSPHATIDYLTRANSFERASE"/>
    <property type="match status" value="1"/>
</dbReference>
<dbReference type="CDD" id="cd09137">
    <property type="entry name" value="PLDc_PGS1_euk_2"/>
    <property type="match status" value="1"/>
</dbReference>
<feature type="domain" description="PLD phosphodiesterase" evidence="11">
    <location>
        <begin position="136"/>
        <end position="162"/>
    </location>
</feature>
<dbReference type="EC" id="2.7.8.5" evidence="10"/>
<comment type="caution">
    <text evidence="12">The sequence shown here is derived from an EMBL/GenBank/DDBJ whole genome shotgun (WGS) entry which is preliminary data.</text>
</comment>
<evidence type="ECO:0000256" key="6">
    <source>
        <dbReference type="ARBA" id="ARBA00023098"/>
    </source>
</evidence>
<keyword evidence="6 10" id="KW-0443">Lipid metabolism</keyword>
<evidence type="ECO:0000313" key="13">
    <source>
        <dbReference type="Proteomes" id="UP000750711"/>
    </source>
</evidence>
<evidence type="ECO:0000256" key="3">
    <source>
        <dbReference type="ARBA" id="ARBA00022516"/>
    </source>
</evidence>
<name>A0A9P8LC14_9PEZI</name>
<evidence type="ECO:0000256" key="10">
    <source>
        <dbReference type="RuleBase" id="RU365024"/>
    </source>
</evidence>
<dbReference type="PROSITE" id="PS50035">
    <property type="entry name" value="PLD"/>
    <property type="match status" value="1"/>
</dbReference>
<dbReference type="InterPro" id="IPR016270">
    <property type="entry name" value="PGS1"/>
</dbReference>
<proteinExistence type="inferred from homology"/>
<evidence type="ECO:0000313" key="12">
    <source>
        <dbReference type="EMBL" id="KAH0559512.1"/>
    </source>
</evidence>
<organism evidence="12 13">
    <name type="scientific">Trichoglossum hirsutum</name>
    <dbReference type="NCBI Taxonomy" id="265104"/>
    <lineage>
        <taxon>Eukaryota</taxon>
        <taxon>Fungi</taxon>
        <taxon>Dikarya</taxon>
        <taxon>Ascomycota</taxon>
        <taxon>Pezizomycotina</taxon>
        <taxon>Geoglossomycetes</taxon>
        <taxon>Geoglossales</taxon>
        <taxon>Geoglossaceae</taxon>
        <taxon>Trichoglossum</taxon>
    </lineage>
</organism>
<dbReference type="AlphaFoldDB" id="A0A9P8LC14"/>
<evidence type="ECO:0000256" key="9">
    <source>
        <dbReference type="ARBA" id="ARBA00048586"/>
    </source>
</evidence>
<dbReference type="SUPFAM" id="SSF56024">
    <property type="entry name" value="Phospholipase D/nuclease"/>
    <property type="match status" value="2"/>
</dbReference>
<comment type="function">
    <text evidence="10">Functions in the biosynthesis of the anionic phospholipids phosphatidylglycerol and cardiolipin.</text>
</comment>